<dbReference type="AlphaFoldDB" id="R7UHZ2"/>
<organism evidence="2">
    <name type="scientific">Capitella teleta</name>
    <name type="common">Polychaete worm</name>
    <dbReference type="NCBI Taxonomy" id="283909"/>
    <lineage>
        <taxon>Eukaryota</taxon>
        <taxon>Metazoa</taxon>
        <taxon>Spiralia</taxon>
        <taxon>Lophotrochozoa</taxon>
        <taxon>Annelida</taxon>
        <taxon>Polychaeta</taxon>
        <taxon>Sedentaria</taxon>
        <taxon>Scolecida</taxon>
        <taxon>Capitellidae</taxon>
        <taxon>Capitella</taxon>
    </lineage>
</organism>
<evidence type="ECO:0000313" key="3">
    <source>
        <dbReference type="EnsemblMetazoa" id="CapteP191166"/>
    </source>
</evidence>
<dbReference type="Proteomes" id="UP000014760">
    <property type="component" value="Unassembled WGS sequence"/>
</dbReference>
<feature type="region of interest" description="Disordered" evidence="1">
    <location>
        <begin position="57"/>
        <end position="86"/>
    </location>
</feature>
<feature type="compositionally biased region" description="Basic and acidic residues" evidence="1">
    <location>
        <begin position="228"/>
        <end position="243"/>
    </location>
</feature>
<feature type="compositionally biased region" description="Polar residues" evidence="1">
    <location>
        <begin position="206"/>
        <end position="222"/>
    </location>
</feature>
<proteinExistence type="predicted"/>
<sequence>MASANTSYQGTNFNAMRIDLPLVPLTHPLQREAQKIPMGSRNLTGVFLGVEGTASAKCSKNSSKGQARVRGMPSSRSRTPTERKRYEKVEQLRVKEEKRGFSGQLLKKRSPRGIDRSPRCSHNVSRSDIHEVIRQTHRQFTAATNSGFSRLECLQMNSGGGAYEDAAWRESIDADISQQIHRLTLHRREGQLAGNRAPWGNLATTRTYPLTASQSKSLTSGDNVDPTRALRDRGTVQSTQEKE</sequence>
<accession>R7UHZ2</accession>
<protein>
    <submittedName>
        <fullName evidence="2 3">Uncharacterized protein</fullName>
    </submittedName>
</protein>
<dbReference type="EnsemblMetazoa" id="CapteT191166">
    <property type="protein sequence ID" value="CapteP191166"/>
    <property type="gene ID" value="CapteG191166"/>
</dbReference>
<evidence type="ECO:0000313" key="2">
    <source>
        <dbReference type="EMBL" id="ELU02887.1"/>
    </source>
</evidence>
<feature type="region of interest" description="Disordered" evidence="1">
    <location>
        <begin position="206"/>
        <end position="243"/>
    </location>
</feature>
<gene>
    <name evidence="2" type="ORF">CAPTEDRAFT_191166</name>
</gene>
<dbReference type="EMBL" id="AMQN01008648">
    <property type="status" value="NOT_ANNOTATED_CDS"/>
    <property type="molecule type" value="Genomic_DNA"/>
</dbReference>
<reference evidence="4" key="1">
    <citation type="submission" date="2012-12" db="EMBL/GenBank/DDBJ databases">
        <authorList>
            <person name="Hellsten U."/>
            <person name="Grimwood J."/>
            <person name="Chapman J.A."/>
            <person name="Shapiro H."/>
            <person name="Aerts A."/>
            <person name="Otillar R.P."/>
            <person name="Terry A.Y."/>
            <person name="Boore J.L."/>
            <person name="Simakov O."/>
            <person name="Marletaz F."/>
            <person name="Cho S.-J."/>
            <person name="Edsinger-Gonzales E."/>
            <person name="Havlak P."/>
            <person name="Kuo D.-H."/>
            <person name="Larsson T."/>
            <person name="Lv J."/>
            <person name="Arendt D."/>
            <person name="Savage R."/>
            <person name="Osoegawa K."/>
            <person name="de Jong P."/>
            <person name="Lindberg D.R."/>
            <person name="Seaver E.C."/>
            <person name="Weisblat D.A."/>
            <person name="Putnam N.H."/>
            <person name="Grigoriev I.V."/>
            <person name="Rokhsar D.S."/>
        </authorList>
    </citation>
    <scope>NUCLEOTIDE SEQUENCE</scope>
    <source>
        <strain evidence="4">I ESC-2004</strain>
    </source>
</reference>
<dbReference type="EMBL" id="KB303655">
    <property type="protein sequence ID" value="ELU02887.1"/>
    <property type="molecule type" value="Genomic_DNA"/>
</dbReference>
<reference evidence="2 4" key="2">
    <citation type="journal article" date="2013" name="Nature">
        <title>Insights into bilaterian evolution from three spiralian genomes.</title>
        <authorList>
            <person name="Simakov O."/>
            <person name="Marletaz F."/>
            <person name="Cho S.J."/>
            <person name="Edsinger-Gonzales E."/>
            <person name="Havlak P."/>
            <person name="Hellsten U."/>
            <person name="Kuo D.H."/>
            <person name="Larsson T."/>
            <person name="Lv J."/>
            <person name="Arendt D."/>
            <person name="Savage R."/>
            <person name="Osoegawa K."/>
            <person name="de Jong P."/>
            <person name="Grimwood J."/>
            <person name="Chapman J.A."/>
            <person name="Shapiro H."/>
            <person name="Aerts A."/>
            <person name="Otillar R.P."/>
            <person name="Terry A.Y."/>
            <person name="Boore J.L."/>
            <person name="Grigoriev I.V."/>
            <person name="Lindberg D.R."/>
            <person name="Seaver E.C."/>
            <person name="Weisblat D.A."/>
            <person name="Putnam N.H."/>
            <person name="Rokhsar D.S."/>
        </authorList>
    </citation>
    <scope>NUCLEOTIDE SEQUENCE</scope>
    <source>
        <strain evidence="2 4">I ESC-2004</strain>
    </source>
</reference>
<dbReference type="HOGENOM" id="CLU_1143487_0_0_1"/>
<name>R7UHZ2_CAPTE</name>
<dbReference type="OrthoDB" id="6107088at2759"/>
<reference evidence="3" key="3">
    <citation type="submission" date="2015-06" db="UniProtKB">
        <authorList>
            <consortium name="EnsemblMetazoa"/>
        </authorList>
    </citation>
    <scope>IDENTIFICATION</scope>
</reference>
<evidence type="ECO:0000256" key="1">
    <source>
        <dbReference type="SAM" id="MobiDB-lite"/>
    </source>
</evidence>
<evidence type="ECO:0000313" key="4">
    <source>
        <dbReference type="Proteomes" id="UP000014760"/>
    </source>
</evidence>
<keyword evidence="4" id="KW-1185">Reference proteome</keyword>